<dbReference type="FunCoup" id="A0A6P7YNG8">
    <property type="interactions" value="914"/>
</dbReference>
<gene>
    <name evidence="4" type="primary">CCDC14</name>
</gene>
<dbReference type="PANTHER" id="PTHR22367:SF2">
    <property type="entry name" value="COILED-COIL DOMAIN-CONTAINING PROTEIN 14"/>
    <property type="match status" value="1"/>
</dbReference>
<dbReference type="KEGG" id="muo:115474782"/>
<evidence type="ECO:0000313" key="3">
    <source>
        <dbReference type="Proteomes" id="UP000515156"/>
    </source>
</evidence>
<reference evidence="4" key="1">
    <citation type="submission" date="2025-08" db="UniProtKB">
        <authorList>
            <consortium name="RefSeq"/>
        </authorList>
    </citation>
    <scope>IDENTIFICATION</scope>
</reference>
<feature type="compositionally biased region" description="Basic and acidic residues" evidence="2">
    <location>
        <begin position="337"/>
        <end position="347"/>
    </location>
</feature>
<keyword evidence="1" id="KW-0175">Coiled coil</keyword>
<name>A0A6P7YNG8_9AMPH</name>
<keyword evidence="3" id="KW-1185">Reference proteome</keyword>
<dbReference type="InParanoid" id="A0A6P7YNG8"/>
<organism evidence="3 4">
    <name type="scientific">Microcaecilia unicolor</name>
    <dbReference type="NCBI Taxonomy" id="1415580"/>
    <lineage>
        <taxon>Eukaryota</taxon>
        <taxon>Metazoa</taxon>
        <taxon>Chordata</taxon>
        <taxon>Craniata</taxon>
        <taxon>Vertebrata</taxon>
        <taxon>Euteleostomi</taxon>
        <taxon>Amphibia</taxon>
        <taxon>Gymnophiona</taxon>
        <taxon>Siphonopidae</taxon>
        <taxon>Microcaecilia</taxon>
    </lineage>
</organism>
<feature type="region of interest" description="Disordered" evidence="2">
    <location>
        <begin position="332"/>
        <end position="357"/>
    </location>
</feature>
<dbReference type="InterPro" id="IPR029343">
    <property type="entry name" value="CCDC14"/>
</dbReference>
<dbReference type="GO" id="GO:0071539">
    <property type="term" value="P:protein localization to centrosome"/>
    <property type="evidence" value="ECO:0007669"/>
    <property type="project" value="TreeGrafter"/>
</dbReference>
<protein>
    <submittedName>
        <fullName evidence="4">Coiled-coil domain-containing protein 14</fullName>
    </submittedName>
</protein>
<sequence length="954" mass="105741">MAKQGVRSHKVLSSGRLTGPAKLTIGKKRAAVRKISTSSVDSGYSLYSTDSEDQVTSIHKGLDRCAALLQDILTNDVRDTITMHPNLRRTVPNKNCSKSTAGRGSVLKKRVQRKNVPAMHIHKETASNRKTDLGLPASQKDSSSAVQKQTLQTIQVPFCHRSPPVVRPALCEHVQTQMSLLDAQPLQANCNGVLDHGSQGGTPFNYRLTTSTPTLSPQNSETPLTIQPCVPQGGGVTSAAVASSVSMVSQAQGIPTTSAVMSFIPVAIPNNPAMPFFLQPTYGTETVIKQENQGQNFKEADLRLHIQECPTHLQHHDGESQLANQNKYQNQNSVQRENLDSAKERSALEQTEGTSSEEENLNFVDIIPVRDISCQTSFQKHKKSTPEKTFKKVKTLKYLLEEIKALVGDQGDREILRLISELEECVSLLPVVVESANIQTEVALAMQPLRSENAQLRRRLRILNQQLRERERAEKESKSDAYNFEMISLQSMNMTLQSQLNESQTSLELLQNKNEELLKVINEQKEENKKLANIIQEKEQELLHNKQQSDIDATKVKIELEDVLGKLKNLQFKVESSEKENQIMGITLRQRDAEVNRLRELTRTLQGSMAKLLSDLSVDTFRSKPGKSLTKSLLNVYENQLQDDQSPASTSVMNYLKKLGTDQVLNSSEPPFSNGHSNMEGPEQNYENFSVPDIEYEKFPIPRESLGAFKNIAGLSGRLSPIIPHGSSKQNAATNSDFGTEMGDAHRLNETTCIHLVSSPSKKYSAVSEKKMCTPPQSSAVSRLLECNTGVSDSEKNNGFRNFFQPLEQSEDAKKILDDKYTGNSGSKKIVASSCEMMETTKLEDDWLPIKSKEIINAFPADFSSKVVSSGSANGLFSFLPCDQAKTMQTTNNHSIDSSVFSASDFKLGKSDWSLSSFSSFTSHDDQDFRNGLAALDADIARLQRTLQAGFLNK</sequence>
<evidence type="ECO:0000256" key="2">
    <source>
        <dbReference type="SAM" id="MobiDB-lite"/>
    </source>
</evidence>
<dbReference type="CTD" id="64770"/>
<accession>A0A6P7YNG8</accession>
<evidence type="ECO:0000256" key="1">
    <source>
        <dbReference type="SAM" id="Coils"/>
    </source>
</evidence>
<dbReference type="Proteomes" id="UP000515156">
    <property type="component" value="Chromosome 7"/>
</dbReference>
<dbReference type="AlphaFoldDB" id="A0A6P7YNG8"/>
<evidence type="ECO:0000313" key="4">
    <source>
        <dbReference type="RefSeq" id="XP_030066296.1"/>
    </source>
</evidence>
<dbReference type="Pfam" id="PF15254">
    <property type="entry name" value="CCDC14"/>
    <property type="match status" value="1"/>
</dbReference>
<proteinExistence type="predicted"/>
<feature type="coiled-coil region" evidence="1">
    <location>
        <begin position="446"/>
        <end position="580"/>
    </location>
</feature>
<dbReference type="PANTHER" id="PTHR22367">
    <property type="entry name" value="COILED-COIL DOMAIN-CONTAINING PROTEIN 14"/>
    <property type="match status" value="1"/>
</dbReference>
<feature type="compositionally biased region" description="Basic and acidic residues" evidence="2">
    <location>
        <begin position="121"/>
        <end position="132"/>
    </location>
</feature>
<feature type="region of interest" description="Disordered" evidence="2">
    <location>
        <begin position="121"/>
        <end position="145"/>
    </location>
</feature>
<dbReference type="OrthoDB" id="10014807at2759"/>
<dbReference type="RefSeq" id="XP_030066296.1">
    <property type="nucleotide sequence ID" value="XM_030210436.1"/>
</dbReference>
<dbReference type="GO" id="GO:0034451">
    <property type="term" value="C:centriolar satellite"/>
    <property type="evidence" value="ECO:0007669"/>
    <property type="project" value="TreeGrafter"/>
</dbReference>
<dbReference type="GeneID" id="115474782"/>